<keyword evidence="1" id="KW-0472">Membrane</keyword>
<sequence length="95" mass="11176">MKTSKTLSPYKKKKRAGILSNLAICALSYGCIKMEWLSLIPVFTCAISFMMALFHAMYFFFNYDDEEESLEAFFQNEKYITTNRNQMPNKHNQHD</sequence>
<reference evidence="2 3" key="1">
    <citation type="submission" date="2016-10" db="EMBL/GenBank/DDBJ databases">
        <authorList>
            <person name="de Groot N.N."/>
        </authorList>
    </citation>
    <scope>NUCLEOTIDE SEQUENCE [LARGE SCALE GENOMIC DNA]</scope>
    <source>
        <strain evidence="2 3">CGMCC 1.10228</strain>
    </source>
</reference>
<dbReference type="RefSeq" id="WP_093270992.1">
    <property type="nucleotide sequence ID" value="NZ_FNDD01000005.1"/>
</dbReference>
<name>A0A1G7YI71_9VIBR</name>
<keyword evidence="3" id="KW-1185">Reference proteome</keyword>
<protein>
    <submittedName>
        <fullName evidence="2">Uncharacterized protein</fullName>
    </submittedName>
</protein>
<dbReference type="AlphaFoldDB" id="A0A1G7YI71"/>
<evidence type="ECO:0000313" key="3">
    <source>
        <dbReference type="Proteomes" id="UP000198854"/>
    </source>
</evidence>
<accession>A0A1G7YI71</accession>
<gene>
    <name evidence="2" type="ORF">SAMN04488136_105151</name>
</gene>
<dbReference type="STRING" id="861298.SAMN04488136_105151"/>
<dbReference type="PROSITE" id="PS51257">
    <property type="entry name" value="PROKAR_LIPOPROTEIN"/>
    <property type="match status" value="1"/>
</dbReference>
<dbReference type="EMBL" id="FNDD01000005">
    <property type="protein sequence ID" value="SDG96262.1"/>
    <property type="molecule type" value="Genomic_DNA"/>
</dbReference>
<proteinExistence type="predicted"/>
<organism evidence="2 3">
    <name type="scientific">Vibrio xiamenensis</name>
    <dbReference type="NCBI Taxonomy" id="861298"/>
    <lineage>
        <taxon>Bacteria</taxon>
        <taxon>Pseudomonadati</taxon>
        <taxon>Pseudomonadota</taxon>
        <taxon>Gammaproteobacteria</taxon>
        <taxon>Vibrionales</taxon>
        <taxon>Vibrionaceae</taxon>
        <taxon>Vibrio</taxon>
    </lineage>
</organism>
<keyword evidence="1" id="KW-0812">Transmembrane</keyword>
<keyword evidence="1" id="KW-1133">Transmembrane helix</keyword>
<feature type="transmembrane region" description="Helical" evidence="1">
    <location>
        <begin position="40"/>
        <end position="61"/>
    </location>
</feature>
<dbReference type="Proteomes" id="UP000198854">
    <property type="component" value="Unassembled WGS sequence"/>
</dbReference>
<evidence type="ECO:0000313" key="2">
    <source>
        <dbReference type="EMBL" id="SDG96262.1"/>
    </source>
</evidence>
<evidence type="ECO:0000256" key="1">
    <source>
        <dbReference type="SAM" id="Phobius"/>
    </source>
</evidence>